<evidence type="ECO:0000313" key="3">
    <source>
        <dbReference type="Proteomes" id="UP000838756"/>
    </source>
</evidence>
<feature type="transmembrane region" description="Helical" evidence="1">
    <location>
        <begin position="55"/>
        <end position="77"/>
    </location>
</feature>
<dbReference type="OrthoDB" id="7461624at2759"/>
<accession>A0A8S4RJ49</accession>
<feature type="transmembrane region" description="Helical" evidence="1">
    <location>
        <begin position="89"/>
        <end position="108"/>
    </location>
</feature>
<keyword evidence="1" id="KW-1133">Transmembrane helix</keyword>
<organism evidence="2 3">
    <name type="scientific">Pararge aegeria aegeria</name>
    <dbReference type="NCBI Taxonomy" id="348720"/>
    <lineage>
        <taxon>Eukaryota</taxon>
        <taxon>Metazoa</taxon>
        <taxon>Ecdysozoa</taxon>
        <taxon>Arthropoda</taxon>
        <taxon>Hexapoda</taxon>
        <taxon>Insecta</taxon>
        <taxon>Pterygota</taxon>
        <taxon>Neoptera</taxon>
        <taxon>Endopterygota</taxon>
        <taxon>Lepidoptera</taxon>
        <taxon>Glossata</taxon>
        <taxon>Ditrysia</taxon>
        <taxon>Papilionoidea</taxon>
        <taxon>Nymphalidae</taxon>
        <taxon>Satyrinae</taxon>
        <taxon>Satyrini</taxon>
        <taxon>Parargina</taxon>
        <taxon>Pararge</taxon>
    </lineage>
</organism>
<feature type="transmembrane region" description="Helical" evidence="1">
    <location>
        <begin position="21"/>
        <end position="43"/>
    </location>
</feature>
<gene>
    <name evidence="2" type="primary">jg15329</name>
    <name evidence="2" type="ORF">PAEG_LOCUS13938</name>
</gene>
<comment type="caution">
    <text evidence="2">The sequence shown here is derived from an EMBL/GenBank/DDBJ whole genome shotgun (WGS) entry which is preliminary data.</text>
</comment>
<keyword evidence="1" id="KW-0812">Transmembrane</keyword>
<evidence type="ECO:0000256" key="1">
    <source>
        <dbReference type="SAM" id="Phobius"/>
    </source>
</evidence>
<name>A0A8S4RJ49_9NEOP</name>
<dbReference type="AlphaFoldDB" id="A0A8S4RJ49"/>
<evidence type="ECO:0000313" key="2">
    <source>
        <dbReference type="EMBL" id="CAH2236570.1"/>
    </source>
</evidence>
<keyword evidence="3" id="KW-1185">Reference proteome</keyword>
<sequence>MRCEMPILLRCCFCFPLRYGLLVWAYVKQISSLIFLAYLIFMFCLEHWRMNVGTRVWLSLMITLTIVDILFHLLFIISAHKKNYRIMRMFYRYSIFLLCVTMTNMALYNGSWNSRTCT</sequence>
<reference evidence="2" key="1">
    <citation type="submission" date="2022-03" db="EMBL/GenBank/DDBJ databases">
        <authorList>
            <person name="Lindestad O."/>
        </authorList>
    </citation>
    <scope>NUCLEOTIDE SEQUENCE</scope>
</reference>
<dbReference type="Proteomes" id="UP000838756">
    <property type="component" value="Unassembled WGS sequence"/>
</dbReference>
<keyword evidence="1" id="KW-0472">Membrane</keyword>
<proteinExistence type="predicted"/>
<protein>
    <submittedName>
        <fullName evidence="2">Jg15329 protein</fullName>
    </submittedName>
</protein>
<dbReference type="EMBL" id="CAKXAJ010025210">
    <property type="protein sequence ID" value="CAH2236570.1"/>
    <property type="molecule type" value="Genomic_DNA"/>
</dbReference>